<dbReference type="Proteomes" id="UP001292094">
    <property type="component" value="Unassembled WGS sequence"/>
</dbReference>
<organism evidence="1 2">
    <name type="scientific">Petrolisthes manimaculis</name>
    <dbReference type="NCBI Taxonomy" id="1843537"/>
    <lineage>
        <taxon>Eukaryota</taxon>
        <taxon>Metazoa</taxon>
        <taxon>Ecdysozoa</taxon>
        <taxon>Arthropoda</taxon>
        <taxon>Crustacea</taxon>
        <taxon>Multicrustacea</taxon>
        <taxon>Malacostraca</taxon>
        <taxon>Eumalacostraca</taxon>
        <taxon>Eucarida</taxon>
        <taxon>Decapoda</taxon>
        <taxon>Pleocyemata</taxon>
        <taxon>Anomura</taxon>
        <taxon>Galatheoidea</taxon>
        <taxon>Porcellanidae</taxon>
        <taxon>Petrolisthes</taxon>
    </lineage>
</organism>
<dbReference type="AlphaFoldDB" id="A0AAE1PIN1"/>
<reference evidence="1" key="1">
    <citation type="submission" date="2023-11" db="EMBL/GenBank/DDBJ databases">
        <title>Genome assemblies of two species of porcelain crab, Petrolisthes cinctipes and Petrolisthes manimaculis (Anomura: Porcellanidae).</title>
        <authorList>
            <person name="Angst P."/>
        </authorList>
    </citation>
    <scope>NUCLEOTIDE SEQUENCE</scope>
    <source>
        <strain evidence="1">PB745_02</strain>
        <tissue evidence="1">Gill</tissue>
    </source>
</reference>
<dbReference type="EMBL" id="JAWZYT010001965">
    <property type="protein sequence ID" value="KAK4307792.1"/>
    <property type="molecule type" value="Genomic_DNA"/>
</dbReference>
<name>A0AAE1PIN1_9EUCA</name>
<comment type="caution">
    <text evidence="1">The sequence shown here is derived from an EMBL/GenBank/DDBJ whole genome shotgun (WGS) entry which is preliminary data.</text>
</comment>
<accession>A0AAE1PIN1</accession>
<sequence length="74" mass="8251">MPAAVVTRDTLVTRGRQDNTDFLKVLNELSDHFDGEEEKGDPLTDRLPCMASILTSSLRRRPTSEGVKMTCSKI</sequence>
<proteinExistence type="predicted"/>
<gene>
    <name evidence="1" type="ORF">Pmani_020461</name>
</gene>
<protein>
    <submittedName>
        <fullName evidence="1">Uncharacterized protein</fullName>
    </submittedName>
</protein>
<keyword evidence="2" id="KW-1185">Reference proteome</keyword>
<evidence type="ECO:0000313" key="2">
    <source>
        <dbReference type="Proteomes" id="UP001292094"/>
    </source>
</evidence>
<evidence type="ECO:0000313" key="1">
    <source>
        <dbReference type="EMBL" id="KAK4307792.1"/>
    </source>
</evidence>